<comment type="caution">
    <text evidence="2">The sequence shown here is derived from an EMBL/GenBank/DDBJ whole genome shotgun (WGS) entry which is preliminary data.</text>
</comment>
<sequence length="105" mass="11345">MANKSSRASLAAWVLLVMIILSFAGVAVRVVNSDRCDGKEVLGIYPAPYESCWTRSCTDFYGSDGGCNVKTCASQGIQNTVKAEDYFEPAGYFTLCYCCSDNPAT</sequence>
<proteinExistence type="predicted"/>
<dbReference type="Proteomes" id="UP001177140">
    <property type="component" value="Unassembled WGS sequence"/>
</dbReference>
<feature type="signal peptide" evidence="1">
    <location>
        <begin position="1"/>
        <end position="24"/>
    </location>
</feature>
<reference evidence="2" key="1">
    <citation type="submission" date="2022-03" db="EMBL/GenBank/DDBJ databases">
        <title>A functionally conserved STORR gene fusion in Papaver species that diverged 16.8 million years ago.</title>
        <authorList>
            <person name="Catania T."/>
        </authorList>
    </citation>
    <scope>NUCLEOTIDE SEQUENCE</scope>
    <source>
        <strain evidence="2">S-191538</strain>
    </source>
</reference>
<dbReference type="AlphaFoldDB" id="A0AA41RTK7"/>
<evidence type="ECO:0000313" key="3">
    <source>
        <dbReference type="Proteomes" id="UP001177140"/>
    </source>
</evidence>
<name>A0AA41RTK7_PAPNU</name>
<organism evidence="2 3">
    <name type="scientific">Papaver nudicaule</name>
    <name type="common">Iceland poppy</name>
    <dbReference type="NCBI Taxonomy" id="74823"/>
    <lineage>
        <taxon>Eukaryota</taxon>
        <taxon>Viridiplantae</taxon>
        <taxon>Streptophyta</taxon>
        <taxon>Embryophyta</taxon>
        <taxon>Tracheophyta</taxon>
        <taxon>Spermatophyta</taxon>
        <taxon>Magnoliopsida</taxon>
        <taxon>Ranunculales</taxon>
        <taxon>Papaveraceae</taxon>
        <taxon>Papaveroideae</taxon>
        <taxon>Papaver</taxon>
    </lineage>
</organism>
<keyword evidence="3" id="KW-1185">Reference proteome</keyword>
<keyword evidence="1" id="KW-0732">Signal</keyword>
<evidence type="ECO:0000256" key="1">
    <source>
        <dbReference type="SAM" id="SignalP"/>
    </source>
</evidence>
<dbReference type="EMBL" id="JAJJMA010020379">
    <property type="protein sequence ID" value="MCL7023261.1"/>
    <property type="molecule type" value="Genomic_DNA"/>
</dbReference>
<evidence type="ECO:0000313" key="2">
    <source>
        <dbReference type="EMBL" id="MCL7023261.1"/>
    </source>
</evidence>
<gene>
    <name evidence="2" type="ORF">MKW94_001007</name>
</gene>
<feature type="chain" id="PRO_5041440235" evidence="1">
    <location>
        <begin position="25"/>
        <end position="105"/>
    </location>
</feature>
<protein>
    <submittedName>
        <fullName evidence="2">Uncharacterized protein</fullName>
    </submittedName>
</protein>
<accession>A0AA41RTK7</accession>